<organism evidence="4 5">
    <name type="scientific">Bordetella ansorpii</name>
    <dbReference type="NCBI Taxonomy" id="288768"/>
    <lineage>
        <taxon>Bacteria</taxon>
        <taxon>Pseudomonadati</taxon>
        <taxon>Pseudomonadota</taxon>
        <taxon>Betaproteobacteria</taxon>
        <taxon>Burkholderiales</taxon>
        <taxon>Alcaligenaceae</taxon>
        <taxon>Bordetella</taxon>
    </lineage>
</organism>
<dbReference type="Pfam" id="PF08125">
    <property type="entry name" value="Mannitol_dh_C"/>
    <property type="match status" value="1"/>
</dbReference>
<evidence type="ECO:0000313" key="5">
    <source>
        <dbReference type="Proteomes" id="UP000077037"/>
    </source>
</evidence>
<feature type="domain" description="Mannitol dehydrogenase C-terminal" evidence="3">
    <location>
        <begin position="291"/>
        <end position="447"/>
    </location>
</feature>
<sequence>MRRLHPALLAGLPADVQRPGYDRKALQAGIVQLGIDDAPRALLAAVTDAAIEASGDLRWGIVGVSLDRAHGHEALVRQNGLYTLALRDTEPNGLVRERLRVIGAVLRVLDARQNPQAVLDQIAHEDTRVVSVSLADDETTWHEGGEEADDDDPAYALAPRGAIGLLVHGLKQRRGQGGAAVSVLSCDDRPANGRTLRRLVLACASRVDEDLAAWIDGNCAFPDSMTDRIVLASDDGDRARISQAVGLEDGCPVQAEPYLDWVIEDSFVAGRPPWEAAAGPHGMVRLVPDSAPFARLKQRMADGPRAALAYLGAVSGMATTSGTFSQPHVRAFIDAMMREEIASTLDDMPGVDLAGYHARQLARLSNLALSQGTHRSAANGSLTVPSCLLAPLRERARAGHAYDRLALAVAAWLHYLRGQDELGLSYPVLDPQADEFARRHVDAQHAADAAGDDPGQAAWRVMDAMALHTDIFGDLTHQPDIARELARKLALLRWAGVRGAVLDAA</sequence>
<dbReference type="InterPro" id="IPR008927">
    <property type="entry name" value="6-PGluconate_DH-like_C_sf"/>
</dbReference>
<name>A0A157P339_9BORD</name>
<dbReference type="PRINTS" id="PR00084">
    <property type="entry name" value="MTLDHDRGNASE"/>
</dbReference>
<dbReference type="InterPro" id="IPR013118">
    <property type="entry name" value="Mannitol_DH_C"/>
</dbReference>
<dbReference type="InterPro" id="IPR050988">
    <property type="entry name" value="Mannitol_DH/Oxidoreductase"/>
</dbReference>
<reference evidence="4 5" key="1">
    <citation type="submission" date="2016-03" db="EMBL/GenBank/DDBJ databases">
        <authorList>
            <consortium name="Pathogen Informatics"/>
        </authorList>
    </citation>
    <scope>NUCLEOTIDE SEQUENCE [LARGE SCALE GENOMIC DNA]</scope>
    <source>
        <strain evidence="4 5">NCTC13364</strain>
    </source>
</reference>
<dbReference type="PANTHER" id="PTHR43362">
    <property type="entry name" value="MANNITOL DEHYDROGENASE DSF1-RELATED"/>
    <property type="match status" value="1"/>
</dbReference>
<dbReference type="OrthoDB" id="271711at2"/>
<dbReference type="Proteomes" id="UP000077037">
    <property type="component" value="Unassembled WGS sequence"/>
</dbReference>
<dbReference type="AlphaFoldDB" id="A0A157P339"/>
<dbReference type="EC" id="1.1.1.-" evidence="4"/>
<evidence type="ECO:0000259" key="2">
    <source>
        <dbReference type="Pfam" id="PF01232"/>
    </source>
</evidence>
<dbReference type="Pfam" id="PF01232">
    <property type="entry name" value="Mannitol_dh"/>
    <property type="match status" value="1"/>
</dbReference>
<dbReference type="Gene3D" id="1.10.1040.10">
    <property type="entry name" value="N-(1-d-carboxylethyl)-l-norvaline Dehydrogenase, domain 2"/>
    <property type="match status" value="1"/>
</dbReference>
<dbReference type="SUPFAM" id="SSF48179">
    <property type="entry name" value="6-phosphogluconate dehydrogenase C-terminal domain-like"/>
    <property type="match status" value="1"/>
</dbReference>
<feature type="domain" description="Mannitol dehydrogenase N-terminal" evidence="2">
    <location>
        <begin position="29"/>
        <end position="275"/>
    </location>
</feature>
<proteinExistence type="predicted"/>
<evidence type="ECO:0000313" key="4">
    <source>
        <dbReference type="EMBL" id="SAI27871.1"/>
    </source>
</evidence>
<dbReference type="InterPro" id="IPR013328">
    <property type="entry name" value="6PGD_dom2"/>
</dbReference>
<accession>A0A157P339</accession>
<keyword evidence="1 4" id="KW-0560">Oxidoreductase</keyword>
<dbReference type="InterPro" id="IPR036291">
    <property type="entry name" value="NAD(P)-bd_dom_sf"/>
</dbReference>
<evidence type="ECO:0000256" key="1">
    <source>
        <dbReference type="ARBA" id="ARBA00023002"/>
    </source>
</evidence>
<dbReference type="GO" id="GO:0016616">
    <property type="term" value="F:oxidoreductase activity, acting on the CH-OH group of donors, NAD or NADP as acceptor"/>
    <property type="evidence" value="ECO:0007669"/>
    <property type="project" value="TreeGrafter"/>
</dbReference>
<gene>
    <name evidence="4" type="primary">por</name>
    <name evidence="4" type="ORF">SAMEA1982600_02201</name>
</gene>
<dbReference type="Gene3D" id="3.40.50.720">
    <property type="entry name" value="NAD(P)-binding Rossmann-like Domain"/>
    <property type="match status" value="1"/>
</dbReference>
<dbReference type="SUPFAM" id="SSF51735">
    <property type="entry name" value="NAD(P)-binding Rossmann-fold domains"/>
    <property type="match status" value="1"/>
</dbReference>
<dbReference type="InterPro" id="IPR000669">
    <property type="entry name" value="Mannitol_DH"/>
</dbReference>
<protein>
    <submittedName>
        <fullName evidence="4">Polyol:NADP oxidoreductase</fullName>
        <ecNumber evidence="4">1.1.1.-</ecNumber>
    </submittedName>
</protein>
<dbReference type="PANTHER" id="PTHR43362:SF1">
    <property type="entry name" value="MANNITOL DEHYDROGENASE 2-RELATED"/>
    <property type="match status" value="1"/>
</dbReference>
<evidence type="ECO:0000259" key="3">
    <source>
        <dbReference type="Pfam" id="PF08125"/>
    </source>
</evidence>
<dbReference type="RefSeq" id="WP_066411646.1">
    <property type="nucleotide sequence ID" value="NZ_FKBS01000014.1"/>
</dbReference>
<dbReference type="InterPro" id="IPR013131">
    <property type="entry name" value="Mannitol_DH_N"/>
</dbReference>
<dbReference type="EMBL" id="FKBS01000014">
    <property type="protein sequence ID" value="SAI27871.1"/>
    <property type="molecule type" value="Genomic_DNA"/>
</dbReference>